<evidence type="ECO:0000256" key="1">
    <source>
        <dbReference type="ARBA" id="ARBA00010206"/>
    </source>
</evidence>
<dbReference type="Proteomes" id="UP000697710">
    <property type="component" value="Unassembled WGS sequence"/>
</dbReference>
<dbReference type="GO" id="GO:0019546">
    <property type="term" value="P:L-arginine deiminase pathway"/>
    <property type="evidence" value="ECO:0007669"/>
    <property type="project" value="TreeGrafter"/>
</dbReference>
<feature type="non-terminal residue" evidence="3">
    <location>
        <position position="1"/>
    </location>
</feature>
<dbReference type="EMBL" id="JAGQHR010000365">
    <property type="protein sequence ID" value="MCA9728375.1"/>
    <property type="molecule type" value="Genomic_DNA"/>
</dbReference>
<accession>A0A956M1V6</accession>
<dbReference type="PRINTS" id="PR01466">
    <property type="entry name" value="ARGDEIMINASE"/>
</dbReference>
<dbReference type="Gene3D" id="3.75.10.10">
    <property type="entry name" value="L-arginine/glycine Amidinotransferase, Chain A"/>
    <property type="match status" value="1"/>
</dbReference>
<gene>
    <name evidence="3" type="ORF">KC729_11875</name>
</gene>
<evidence type="ECO:0008006" key="5">
    <source>
        <dbReference type="Google" id="ProtNLM"/>
    </source>
</evidence>
<sequence>REPEARENLLRSLFEGLEPGVWQSLTAASAEEVAASLAGGIRVGPGDRGLDAQDLFEIPPLPNWCFQRDPQMILGEGVIFSSMATPARWREVVLARTIFQFHPEYEQVPVYLDPIHPRPDRPLPLGLRRPSFEGGDFLVLSRDVVALGFSERTNRTGIRQLARTLAGIPGGPRWLMVIGIPHRRAYMHLDTVMTPIDHNACLVFPPVILDQGPQRATMHEIDLQSKDLRPSPKSGVLRALKARGIDLEPVLCGGTDPLQQQREQWTDGANAFALAPGVITIYDRNLRTADALSKKGFRVIRAEDVLAGKAEVDLDNPERTCILVPSHEISRARGGPHCLTQPLTRDDP</sequence>
<dbReference type="GO" id="GO:0016990">
    <property type="term" value="F:arginine deiminase activity"/>
    <property type="evidence" value="ECO:0007669"/>
    <property type="project" value="InterPro"/>
</dbReference>
<organism evidence="3 4">
    <name type="scientific">Eiseniibacteriota bacterium</name>
    <dbReference type="NCBI Taxonomy" id="2212470"/>
    <lineage>
        <taxon>Bacteria</taxon>
        <taxon>Candidatus Eiseniibacteriota</taxon>
    </lineage>
</organism>
<keyword evidence="2" id="KW-0378">Hydrolase</keyword>
<dbReference type="InterPro" id="IPR003876">
    <property type="entry name" value="Arg_deiminase"/>
</dbReference>
<comment type="similarity">
    <text evidence="1">Belongs to the arginine deiminase family.</text>
</comment>
<evidence type="ECO:0000256" key="2">
    <source>
        <dbReference type="ARBA" id="ARBA00022801"/>
    </source>
</evidence>
<dbReference type="AlphaFoldDB" id="A0A956M1V6"/>
<reference evidence="3" key="1">
    <citation type="submission" date="2020-04" db="EMBL/GenBank/DDBJ databases">
        <authorList>
            <person name="Zhang T."/>
        </authorList>
    </citation>
    <scope>NUCLEOTIDE SEQUENCE</scope>
    <source>
        <strain evidence="3">HKST-UBA01</strain>
    </source>
</reference>
<evidence type="ECO:0000313" key="3">
    <source>
        <dbReference type="EMBL" id="MCA9728375.1"/>
    </source>
</evidence>
<name>A0A956M1V6_UNCEI</name>
<protein>
    <recommendedName>
        <fullName evidence="5">Arginine deiminase</fullName>
    </recommendedName>
</protein>
<dbReference type="PANTHER" id="PTHR47271:SF2">
    <property type="entry name" value="ARGININE DEIMINASE"/>
    <property type="match status" value="1"/>
</dbReference>
<reference evidence="3" key="2">
    <citation type="journal article" date="2021" name="Microbiome">
        <title>Successional dynamics and alternative stable states in a saline activated sludge microbial community over 9 years.</title>
        <authorList>
            <person name="Wang Y."/>
            <person name="Ye J."/>
            <person name="Ju F."/>
            <person name="Liu L."/>
            <person name="Boyd J.A."/>
            <person name="Deng Y."/>
            <person name="Parks D.H."/>
            <person name="Jiang X."/>
            <person name="Yin X."/>
            <person name="Woodcroft B.J."/>
            <person name="Tyson G.W."/>
            <person name="Hugenholtz P."/>
            <person name="Polz M.F."/>
            <person name="Zhang T."/>
        </authorList>
    </citation>
    <scope>NUCLEOTIDE SEQUENCE</scope>
    <source>
        <strain evidence="3">HKST-UBA01</strain>
    </source>
</reference>
<dbReference type="Pfam" id="PF02274">
    <property type="entry name" value="ADI"/>
    <property type="match status" value="1"/>
</dbReference>
<dbReference type="SUPFAM" id="SSF55909">
    <property type="entry name" value="Pentein"/>
    <property type="match status" value="1"/>
</dbReference>
<dbReference type="PANTHER" id="PTHR47271">
    <property type="entry name" value="ARGININE DEIMINASE"/>
    <property type="match status" value="1"/>
</dbReference>
<comment type="caution">
    <text evidence="3">The sequence shown here is derived from an EMBL/GenBank/DDBJ whole genome shotgun (WGS) entry which is preliminary data.</text>
</comment>
<evidence type="ECO:0000313" key="4">
    <source>
        <dbReference type="Proteomes" id="UP000697710"/>
    </source>
</evidence>
<proteinExistence type="inferred from homology"/>